<keyword evidence="2" id="KW-1185">Reference proteome</keyword>
<dbReference type="Proteomes" id="UP001501842">
    <property type="component" value="Unassembled WGS sequence"/>
</dbReference>
<proteinExistence type="predicted"/>
<dbReference type="SUPFAM" id="SSF53335">
    <property type="entry name" value="S-adenosyl-L-methionine-dependent methyltransferases"/>
    <property type="match status" value="1"/>
</dbReference>
<evidence type="ECO:0000313" key="2">
    <source>
        <dbReference type="Proteomes" id="UP001501842"/>
    </source>
</evidence>
<name>A0ABN3TX02_9ACTN</name>
<dbReference type="RefSeq" id="WP_344448692.1">
    <property type="nucleotide sequence ID" value="NZ_BAAATZ010000003.1"/>
</dbReference>
<sequence>MSERPPVEIDVTTPNVARMYDFYLGGKDNYAADREATEQVLRVAPQTPALARANRAFLGRAVRFLVREAGMRQFLDLGAGLPTQGNVHEVAQGAAPASRCVYVDNDPVVLTHGRALLKGVGGVEVVPGDLRRPSELLDDPLLRKAIDLSEPVAVLLVSVLHCLTDQEDPWEVVRVLGEAVPSGSHLVVSHITAAERPAAAQAGAAVYQRASSAMTLRPGEAIARFFDGFELLDPGLVPLTDWRPEPSGPQRGLPAWFLCGVARKP</sequence>
<keyword evidence="1" id="KW-0808">Transferase</keyword>
<dbReference type="Gene3D" id="3.40.50.150">
    <property type="entry name" value="Vaccinia Virus protein VP39"/>
    <property type="match status" value="1"/>
</dbReference>
<dbReference type="PIRSF" id="PIRSF017393">
    <property type="entry name" value="MTase_SAV2177"/>
    <property type="match status" value="1"/>
</dbReference>
<reference evidence="1 2" key="1">
    <citation type="journal article" date="2019" name="Int. J. Syst. Evol. Microbiol.">
        <title>The Global Catalogue of Microorganisms (GCM) 10K type strain sequencing project: providing services to taxonomists for standard genome sequencing and annotation.</title>
        <authorList>
            <consortium name="The Broad Institute Genomics Platform"/>
            <consortium name="The Broad Institute Genome Sequencing Center for Infectious Disease"/>
            <person name="Wu L."/>
            <person name="Ma J."/>
        </authorList>
    </citation>
    <scope>NUCLEOTIDE SEQUENCE [LARGE SCALE GENOMIC DNA]</scope>
    <source>
        <strain evidence="1 2">JCM 8201</strain>
    </source>
</reference>
<dbReference type="Pfam" id="PF04672">
    <property type="entry name" value="Methyltransf_19"/>
    <property type="match status" value="1"/>
</dbReference>
<gene>
    <name evidence="1" type="ORF">GCM10010439_07430</name>
</gene>
<dbReference type="EMBL" id="BAAATZ010000003">
    <property type="protein sequence ID" value="GAA2720158.1"/>
    <property type="molecule type" value="Genomic_DNA"/>
</dbReference>
<dbReference type="InterPro" id="IPR029063">
    <property type="entry name" value="SAM-dependent_MTases_sf"/>
</dbReference>
<protein>
    <submittedName>
        <fullName evidence="1">SAM-dependent methyltransferase</fullName>
    </submittedName>
</protein>
<dbReference type="GO" id="GO:0032259">
    <property type="term" value="P:methylation"/>
    <property type="evidence" value="ECO:0007669"/>
    <property type="project" value="UniProtKB-KW"/>
</dbReference>
<comment type="caution">
    <text evidence="1">The sequence shown here is derived from an EMBL/GenBank/DDBJ whole genome shotgun (WGS) entry which is preliminary data.</text>
</comment>
<dbReference type="GO" id="GO:0008168">
    <property type="term" value="F:methyltransferase activity"/>
    <property type="evidence" value="ECO:0007669"/>
    <property type="project" value="UniProtKB-KW"/>
</dbReference>
<keyword evidence="1" id="KW-0489">Methyltransferase</keyword>
<dbReference type="InterPro" id="IPR006764">
    <property type="entry name" value="SAM_dep_MeTrfase_SAV2177_type"/>
</dbReference>
<organism evidence="1 2">
    <name type="scientific">Actinocorallia aurantiaca</name>
    <dbReference type="NCBI Taxonomy" id="46204"/>
    <lineage>
        <taxon>Bacteria</taxon>
        <taxon>Bacillati</taxon>
        <taxon>Actinomycetota</taxon>
        <taxon>Actinomycetes</taxon>
        <taxon>Streptosporangiales</taxon>
        <taxon>Thermomonosporaceae</taxon>
        <taxon>Actinocorallia</taxon>
    </lineage>
</organism>
<evidence type="ECO:0000313" key="1">
    <source>
        <dbReference type="EMBL" id="GAA2720158.1"/>
    </source>
</evidence>
<accession>A0ABN3TX02</accession>